<feature type="compositionally biased region" description="Gly residues" evidence="1">
    <location>
        <begin position="19"/>
        <end position="30"/>
    </location>
</feature>
<evidence type="ECO:0000313" key="2">
    <source>
        <dbReference type="EMBL" id="BAC57664.1"/>
    </source>
</evidence>
<evidence type="ECO:0000256" key="1">
    <source>
        <dbReference type="SAM" id="MobiDB-lite"/>
    </source>
</evidence>
<dbReference type="EMBL" id="AP003827">
    <property type="protein sequence ID" value="BAC57664.1"/>
    <property type="molecule type" value="Genomic_DNA"/>
</dbReference>
<reference evidence="3" key="2">
    <citation type="journal article" date="2008" name="Nucleic Acids Res.">
        <title>The rice annotation project database (RAP-DB): 2008 update.</title>
        <authorList>
            <consortium name="The rice annotation project (RAP)"/>
        </authorList>
    </citation>
    <scope>GENOME REANNOTATION</scope>
    <source>
        <strain evidence="3">cv. Nipponbare</strain>
    </source>
</reference>
<dbReference type="Proteomes" id="UP000000763">
    <property type="component" value="Chromosome 7"/>
</dbReference>
<protein>
    <submittedName>
        <fullName evidence="2">Uncharacterized protein</fullName>
    </submittedName>
</protein>
<sequence>MLWQGARWLAQGRLKEEGGGGMGMEEGVGQGHRSRGERGVRGQSLPPVPRIRPDPAARSADLHATSRGRRA</sequence>
<accession>Q84ZQ1</accession>
<evidence type="ECO:0000313" key="3">
    <source>
        <dbReference type="Proteomes" id="UP000000763"/>
    </source>
</evidence>
<reference evidence="3" key="1">
    <citation type="journal article" date="2005" name="Nature">
        <title>The map-based sequence of the rice genome.</title>
        <authorList>
            <consortium name="International rice genome sequencing project (IRGSP)"/>
            <person name="Matsumoto T."/>
            <person name="Wu J."/>
            <person name="Kanamori H."/>
            <person name="Katayose Y."/>
            <person name="Fujisawa M."/>
            <person name="Namiki N."/>
            <person name="Mizuno H."/>
            <person name="Yamamoto K."/>
            <person name="Antonio B.A."/>
            <person name="Baba T."/>
            <person name="Sakata K."/>
            <person name="Nagamura Y."/>
            <person name="Aoki H."/>
            <person name="Arikawa K."/>
            <person name="Arita K."/>
            <person name="Bito T."/>
            <person name="Chiden Y."/>
            <person name="Fujitsuka N."/>
            <person name="Fukunaka R."/>
            <person name="Hamada M."/>
            <person name="Harada C."/>
            <person name="Hayashi A."/>
            <person name="Hijishita S."/>
            <person name="Honda M."/>
            <person name="Hosokawa S."/>
            <person name="Ichikawa Y."/>
            <person name="Idonuma A."/>
            <person name="Iijima M."/>
            <person name="Ikeda M."/>
            <person name="Ikeno M."/>
            <person name="Ito K."/>
            <person name="Ito S."/>
            <person name="Ito T."/>
            <person name="Ito Y."/>
            <person name="Ito Y."/>
            <person name="Iwabuchi A."/>
            <person name="Kamiya K."/>
            <person name="Karasawa W."/>
            <person name="Kurita K."/>
            <person name="Katagiri S."/>
            <person name="Kikuta A."/>
            <person name="Kobayashi H."/>
            <person name="Kobayashi N."/>
            <person name="Machita K."/>
            <person name="Maehara T."/>
            <person name="Masukawa M."/>
            <person name="Mizubayashi T."/>
            <person name="Mukai Y."/>
            <person name="Nagasaki H."/>
            <person name="Nagata Y."/>
            <person name="Naito S."/>
            <person name="Nakashima M."/>
            <person name="Nakama Y."/>
            <person name="Nakamichi Y."/>
            <person name="Nakamura M."/>
            <person name="Meguro A."/>
            <person name="Negishi M."/>
            <person name="Ohta I."/>
            <person name="Ohta T."/>
            <person name="Okamoto M."/>
            <person name="Ono N."/>
            <person name="Saji S."/>
            <person name="Sakaguchi M."/>
            <person name="Sakai K."/>
            <person name="Shibata M."/>
            <person name="Shimokawa T."/>
            <person name="Song J."/>
            <person name="Takazaki Y."/>
            <person name="Terasawa K."/>
            <person name="Tsugane M."/>
            <person name="Tsuji K."/>
            <person name="Ueda S."/>
            <person name="Waki K."/>
            <person name="Yamagata H."/>
            <person name="Yamamoto M."/>
            <person name="Yamamoto S."/>
            <person name="Yamane H."/>
            <person name="Yoshiki S."/>
            <person name="Yoshihara R."/>
            <person name="Yukawa K."/>
            <person name="Zhong H."/>
            <person name="Yano M."/>
            <person name="Yuan Q."/>
            <person name="Ouyang S."/>
            <person name="Liu J."/>
            <person name="Jones K.M."/>
            <person name="Gansberger K."/>
            <person name="Moffat K."/>
            <person name="Hill J."/>
            <person name="Bera J."/>
            <person name="Fadrosh D."/>
            <person name="Jin S."/>
            <person name="Johri S."/>
            <person name="Kim M."/>
            <person name="Overton L."/>
            <person name="Reardon M."/>
            <person name="Tsitrin T."/>
            <person name="Vuong H."/>
            <person name="Weaver B."/>
            <person name="Ciecko A."/>
            <person name="Tallon L."/>
            <person name="Jackson J."/>
            <person name="Pai G."/>
            <person name="Aken S.V."/>
            <person name="Utterback T."/>
            <person name="Reidmuller S."/>
            <person name="Feldblyum T."/>
            <person name="Hsiao J."/>
            <person name="Zismann V."/>
            <person name="Iobst S."/>
            <person name="de Vazeille A.R."/>
            <person name="Buell C.R."/>
            <person name="Ying K."/>
            <person name="Li Y."/>
            <person name="Lu T."/>
            <person name="Huang Y."/>
            <person name="Zhao Q."/>
            <person name="Feng Q."/>
            <person name="Zhang L."/>
            <person name="Zhu J."/>
            <person name="Weng Q."/>
            <person name="Mu J."/>
            <person name="Lu Y."/>
            <person name="Fan D."/>
            <person name="Liu Y."/>
            <person name="Guan J."/>
            <person name="Zhang Y."/>
            <person name="Yu S."/>
            <person name="Liu X."/>
            <person name="Zhang Y."/>
            <person name="Hong G."/>
            <person name="Han B."/>
            <person name="Choisne N."/>
            <person name="Demange N."/>
            <person name="Orjeda G."/>
            <person name="Samain S."/>
            <person name="Cattolico L."/>
            <person name="Pelletier E."/>
            <person name="Couloux A."/>
            <person name="Segurens B."/>
            <person name="Wincker P."/>
            <person name="D'Hont A."/>
            <person name="Scarpelli C."/>
            <person name="Weissenbach J."/>
            <person name="Salanoubat M."/>
            <person name="Quetier F."/>
            <person name="Yu Y."/>
            <person name="Kim H.R."/>
            <person name="Rambo T."/>
            <person name="Currie J."/>
            <person name="Collura K."/>
            <person name="Luo M."/>
            <person name="Yang T."/>
            <person name="Ammiraju J.S.S."/>
            <person name="Engler F."/>
            <person name="Soderlund C."/>
            <person name="Wing R.A."/>
            <person name="Palmer L.E."/>
            <person name="de la Bastide M."/>
            <person name="Spiegel L."/>
            <person name="Nascimento L."/>
            <person name="Zutavern T."/>
            <person name="O'Shaughnessy A."/>
            <person name="Dike S."/>
            <person name="Dedhia N."/>
            <person name="Preston R."/>
            <person name="Balija V."/>
            <person name="McCombie W.R."/>
            <person name="Chow T."/>
            <person name="Chen H."/>
            <person name="Chung M."/>
            <person name="Chen C."/>
            <person name="Shaw J."/>
            <person name="Wu H."/>
            <person name="Hsiao K."/>
            <person name="Chao Y."/>
            <person name="Chu M."/>
            <person name="Cheng C."/>
            <person name="Hour A."/>
            <person name="Lee P."/>
            <person name="Lin S."/>
            <person name="Lin Y."/>
            <person name="Liou J."/>
            <person name="Liu S."/>
            <person name="Hsing Y."/>
            <person name="Raghuvanshi S."/>
            <person name="Mohanty A."/>
            <person name="Bharti A.K."/>
            <person name="Gaur A."/>
            <person name="Gupta V."/>
            <person name="Kumar D."/>
            <person name="Ravi V."/>
            <person name="Vij S."/>
            <person name="Kapur A."/>
            <person name="Khurana P."/>
            <person name="Khurana P."/>
            <person name="Khurana J.P."/>
            <person name="Tyagi A.K."/>
            <person name="Gaikwad K."/>
            <person name="Singh A."/>
            <person name="Dalal V."/>
            <person name="Srivastava S."/>
            <person name="Dixit A."/>
            <person name="Pal A.K."/>
            <person name="Ghazi I.A."/>
            <person name="Yadav M."/>
            <person name="Pandit A."/>
            <person name="Bhargava A."/>
            <person name="Sureshbabu K."/>
            <person name="Batra K."/>
            <person name="Sharma T.R."/>
            <person name="Mohapatra T."/>
            <person name="Singh N.K."/>
            <person name="Messing J."/>
            <person name="Nelson A.B."/>
            <person name="Fuks G."/>
            <person name="Kavchok S."/>
            <person name="Keizer G."/>
            <person name="Linton E."/>
            <person name="Llaca V."/>
            <person name="Song R."/>
            <person name="Tanyolac B."/>
            <person name="Young S."/>
            <person name="Ho-Il K."/>
            <person name="Hahn J.H."/>
            <person name="Sangsakoo G."/>
            <person name="Vanavichit A."/>
            <person name="de Mattos Luiz.A.T."/>
            <person name="Zimmer P.D."/>
            <person name="Malone G."/>
            <person name="Dellagostin O."/>
            <person name="de Oliveira A.C."/>
            <person name="Bevan M."/>
            <person name="Bancroft I."/>
            <person name="Minx P."/>
            <person name="Cordum H."/>
            <person name="Wilson R."/>
            <person name="Cheng Z."/>
            <person name="Jin W."/>
            <person name="Jiang J."/>
            <person name="Leong S.A."/>
            <person name="Iwama H."/>
            <person name="Gojobori T."/>
            <person name="Itoh T."/>
            <person name="Niimura Y."/>
            <person name="Fujii Y."/>
            <person name="Habara T."/>
            <person name="Sakai H."/>
            <person name="Sato Y."/>
            <person name="Wilson G."/>
            <person name="Kumar K."/>
            <person name="McCouch S."/>
            <person name="Juretic N."/>
            <person name="Hoen D."/>
            <person name="Wright S."/>
            <person name="Bruskiewich R."/>
            <person name="Bureau T."/>
            <person name="Miyao A."/>
            <person name="Hirochika H."/>
            <person name="Nishikawa T."/>
            <person name="Kadowaki K."/>
            <person name="Sugiura M."/>
            <person name="Burr B."/>
            <person name="Sasaki T."/>
        </authorList>
    </citation>
    <scope>NUCLEOTIDE SEQUENCE [LARGE SCALE GENOMIC DNA]</scope>
    <source>
        <strain evidence="3">cv. Nipponbare</strain>
    </source>
</reference>
<feature type="region of interest" description="Disordered" evidence="1">
    <location>
        <begin position="12"/>
        <end position="71"/>
    </location>
</feature>
<dbReference type="AlphaFoldDB" id="Q84ZQ1"/>
<gene>
    <name evidence="2" type="primary">OJ1372_D12.123</name>
</gene>
<proteinExistence type="predicted"/>
<name>Q84ZQ1_ORYSJ</name>
<organism evidence="2 3">
    <name type="scientific">Oryza sativa subsp. japonica</name>
    <name type="common">Rice</name>
    <dbReference type="NCBI Taxonomy" id="39947"/>
    <lineage>
        <taxon>Eukaryota</taxon>
        <taxon>Viridiplantae</taxon>
        <taxon>Streptophyta</taxon>
        <taxon>Embryophyta</taxon>
        <taxon>Tracheophyta</taxon>
        <taxon>Spermatophyta</taxon>
        <taxon>Magnoliopsida</taxon>
        <taxon>Liliopsida</taxon>
        <taxon>Poales</taxon>
        <taxon>Poaceae</taxon>
        <taxon>BOP clade</taxon>
        <taxon>Oryzoideae</taxon>
        <taxon>Oryzeae</taxon>
        <taxon>Oryzinae</taxon>
        <taxon>Oryza</taxon>
        <taxon>Oryza sativa</taxon>
    </lineage>
</organism>